<keyword evidence="7" id="KW-0812">Transmembrane</keyword>
<dbReference type="Gene3D" id="3.30.565.10">
    <property type="entry name" value="Histidine kinase-like ATPase, C-terminal domain"/>
    <property type="match status" value="1"/>
</dbReference>
<dbReference type="FunFam" id="3.30.565.10:FF:000006">
    <property type="entry name" value="Sensor histidine kinase WalK"/>
    <property type="match status" value="1"/>
</dbReference>
<evidence type="ECO:0000256" key="5">
    <source>
        <dbReference type="ARBA" id="ARBA00022777"/>
    </source>
</evidence>
<dbReference type="EMBL" id="BSDY01000002">
    <property type="protein sequence ID" value="GLI55142.1"/>
    <property type="molecule type" value="Genomic_DNA"/>
</dbReference>
<dbReference type="InterPro" id="IPR005467">
    <property type="entry name" value="His_kinase_dom"/>
</dbReference>
<reference evidence="9" key="1">
    <citation type="submission" date="2022-12" db="EMBL/GenBank/DDBJ databases">
        <title>Reference genome sequencing for broad-spectrum identification of bacterial and archaeal isolates by mass spectrometry.</title>
        <authorList>
            <person name="Sekiguchi Y."/>
            <person name="Tourlousse D.M."/>
        </authorList>
    </citation>
    <scope>NUCLEOTIDE SEQUENCE</scope>
    <source>
        <strain evidence="9">10succ1</strain>
    </source>
</reference>
<dbReference type="EC" id="2.7.13.3" evidence="2"/>
<organism evidence="9 10">
    <name type="scientific">Propionigenium maris DSM 9537</name>
    <dbReference type="NCBI Taxonomy" id="1123000"/>
    <lineage>
        <taxon>Bacteria</taxon>
        <taxon>Fusobacteriati</taxon>
        <taxon>Fusobacteriota</taxon>
        <taxon>Fusobacteriia</taxon>
        <taxon>Fusobacteriales</taxon>
        <taxon>Fusobacteriaceae</taxon>
        <taxon>Propionigenium</taxon>
    </lineage>
</organism>
<dbReference type="GO" id="GO:0000155">
    <property type="term" value="F:phosphorelay sensor kinase activity"/>
    <property type="evidence" value="ECO:0007669"/>
    <property type="project" value="InterPro"/>
</dbReference>
<evidence type="ECO:0000256" key="2">
    <source>
        <dbReference type="ARBA" id="ARBA00012438"/>
    </source>
</evidence>
<sequence>MEEEIGLLTETLKRGTQDVDRQLSEMSKLFSIVVIEPPKGVIYMTTSDFPKTWGVLRGYFGDNFGTYELKGIPKEKIDEVIEENRYYSYSTKHMLMIPLPKNDFFPEGSYLGLTKDISYLKNIKYTINLMLLVVLCLLTGVQILLVNYAMDKVLGALRELNEFTGGLYKEEVFDLSQRFTKRYGSREVDKLIVTLNKLIENVEINIEKMEEFSSNVSHELKTPIASMKSMIEIELVQERSAKDYEETLLKILEEINWLDGMIKELLNLTQNPQSLKRLFKPVDLAHMGNDICDIMEMIAMESGIDLSWNFDDIKDIRVIGDAGSLKQVIMNLINNSIKYNRENGWIRVRGETFENTVKIVVEDCGIGIKKENIARITDRFFREDNVRTHKKSGVGLGLAIVKHILEVHKGYLEISSELGKGSTFKICLPIDREEEKKRS</sequence>
<dbReference type="SUPFAM" id="SSF47384">
    <property type="entry name" value="Homodimeric domain of signal transducing histidine kinase"/>
    <property type="match status" value="1"/>
</dbReference>
<dbReference type="PANTHER" id="PTHR45453">
    <property type="entry name" value="PHOSPHATE REGULON SENSOR PROTEIN PHOR"/>
    <property type="match status" value="1"/>
</dbReference>
<accession>A0A9W6LLY8</accession>
<evidence type="ECO:0000313" key="10">
    <source>
        <dbReference type="Proteomes" id="UP001144471"/>
    </source>
</evidence>
<dbReference type="SUPFAM" id="SSF55874">
    <property type="entry name" value="ATPase domain of HSP90 chaperone/DNA topoisomerase II/histidine kinase"/>
    <property type="match status" value="1"/>
</dbReference>
<dbReference type="Pfam" id="PF02518">
    <property type="entry name" value="HATPase_c"/>
    <property type="match status" value="1"/>
</dbReference>
<dbReference type="InterPro" id="IPR003594">
    <property type="entry name" value="HATPase_dom"/>
</dbReference>
<keyword evidence="7" id="KW-0472">Membrane</keyword>
<name>A0A9W6LLY8_9FUSO</name>
<evidence type="ECO:0000256" key="7">
    <source>
        <dbReference type="SAM" id="Phobius"/>
    </source>
</evidence>
<comment type="catalytic activity">
    <reaction evidence="1">
        <text>ATP + protein L-histidine = ADP + protein N-phospho-L-histidine.</text>
        <dbReference type="EC" id="2.7.13.3"/>
    </reaction>
</comment>
<evidence type="ECO:0000256" key="3">
    <source>
        <dbReference type="ARBA" id="ARBA00022553"/>
    </source>
</evidence>
<keyword evidence="10" id="KW-1185">Reference proteome</keyword>
<dbReference type="InterPro" id="IPR036097">
    <property type="entry name" value="HisK_dim/P_sf"/>
</dbReference>
<proteinExistence type="predicted"/>
<dbReference type="Gene3D" id="1.10.287.130">
    <property type="match status" value="1"/>
</dbReference>
<evidence type="ECO:0000256" key="1">
    <source>
        <dbReference type="ARBA" id="ARBA00000085"/>
    </source>
</evidence>
<dbReference type="GO" id="GO:0004721">
    <property type="term" value="F:phosphoprotein phosphatase activity"/>
    <property type="evidence" value="ECO:0007669"/>
    <property type="project" value="TreeGrafter"/>
</dbReference>
<dbReference type="PROSITE" id="PS50109">
    <property type="entry name" value="HIS_KIN"/>
    <property type="match status" value="1"/>
</dbReference>
<keyword evidence="5" id="KW-0418">Kinase</keyword>
<dbReference type="InterPro" id="IPR003661">
    <property type="entry name" value="HisK_dim/P_dom"/>
</dbReference>
<keyword evidence="3" id="KW-0597">Phosphoprotein</keyword>
<keyword evidence="6" id="KW-0902">Two-component regulatory system</keyword>
<evidence type="ECO:0000259" key="8">
    <source>
        <dbReference type="PROSITE" id="PS50109"/>
    </source>
</evidence>
<dbReference type="SMART" id="SM00388">
    <property type="entry name" value="HisKA"/>
    <property type="match status" value="1"/>
</dbReference>
<dbReference type="SMART" id="SM00387">
    <property type="entry name" value="HATPase_c"/>
    <property type="match status" value="1"/>
</dbReference>
<feature type="domain" description="Histidine kinase" evidence="8">
    <location>
        <begin position="215"/>
        <end position="432"/>
    </location>
</feature>
<evidence type="ECO:0000256" key="6">
    <source>
        <dbReference type="ARBA" id="ARBA00023012"/>
    </source>
</evidence>
<evidence type="ECO:0000313" key="9">
    <source>
        <dbReference type="EMBL" id="GLI55142.1"/>
    </source>
</evidence>
<dbReference type="CDD" id="cd00082">
    <property type="entry name" value="HisKA"/>
    <property type="match status" value="1"/>
</dbReference>
<dbReference type="InterPro" id="IPR004358">
    <property type="entry name" value="Sig_transdc_His_kin-like_C"/>
</dbReference>
<dbReference type="Proteomes" id="UP001144471">
    <property type="component" value="Unassembled WGS sequence"/>
</dbReference>
<dbReference type="GO" id="GO:0005886">
    <property type="term" value="C:plasma membrane"/>
    <property type="evidence" value="ECO:0007669"/>
    <property type="project" value="TreeGrafter"/>
</dbReference>
<dbReference type="PANTHER" id="PTHR45453:SF1">
    <property type="entry name" value="PHOSPHATE REGULON SENSOR PROTEIN PHOR"/>
    <property type="match status" value="1"/>
</dbReference>
<dbReference type="AlphaFoldDB" id="A0A9W6LLY8"/>
<dbReference type="InterPro" id="IPR036890">
    <property type="entry name" value="HATPase_C_sf"/>
</dbReference>
<keyword evidence="4" id="KW-0808">Transferase</keyword>
<dbReference type="GO" id="GO:0016036">
    <property type="term" value="P:cellular response to phosphate starvation"/>
    <property type="evidence" value="ECO:0007669"/>
    <property type="project" value="TreeGrafter"/>
</dbReference>
<dbReference type="Pfam" id="PF00512">
    <property type="entry name" value="HisKA"/>
    <property type="match status" value="1"/>
</dbReference>
<protein>
    <recommendedName>
        <fullName evidence="2">histidine kinase</fullName>
        <ecNumber evidence="2">2.7.13.3</ecNumber>
    </recommendedName>
</protein>
<evidence type="ECO:0000256" key="4">
    <source>
        <dbReference type="ARBA" id="ARBA00022679"/>
    </source>
</evidence>
<gene>
    <name evidence="9" type="ORF">PM10SUCC1_06570</name>
</gene>
<keyword evidence="7" id="KW-1133">Transmembrane helix</keyword>
<comment type="caution">
    <text evidence="9">The sequence shown here is derived from an EMBL/GenBank/DDBJ whole genome shotgun (WGS) entry which is preliminary data.</text>
</comment>
<dbReference type="InterPro" id="IPR050351">
    <property type="entry name" value="BphY/WalK/GraS-like"/>
</dbReference>
<feature type="transmembrane region" description="Helical" evidence="7">
    <location>
        <begin position="129"/>
        <end position="150"/>
    </location>
</feature>
<dbReference type="PRINTS" id="PR00344">
    <property type="entry name" value="BCTRLSENSOR"/>
</dbReference>